<dbReference type="InterPro" id="IPR000885">
    <property type="entry name" value="Fib_collagen_C"/>
</dbReference>
<dbReference type="Proteomes" id="UP000000305">
    <property type="component" value="Unassembled WGS sequence"/>
</dbReference>
<evidence type="ECO:0000313" key="8">
    <source>
        <dbReference type="EMBL" id="EFX79487.1"/>
    </source>
</evidence>
<comment type="subcellular location">
    <subcellularLocation>
        <location evidence="1">Secreted</location>
    </subcellularLocation>
</comment>
<proteinExistence type="predicted"/>
<dbReference type="PANTHER" id="PTHR22923:SF62">
    <property type="entry name" value="CVP18"/>
    <property type="match status" value="1"/>
</dbReference>
<dbReference type="OrthoDB" id="6335050at2759"/>
<keyword evidence="5" id="KW-0175">Coiled coil</keyword>
<dbReference type="SMART" id="SM00110">
    <property type="entry name" value="C1Q"/>
    <property type="match status" value="1"/>
</dbReference>
<dbReference type="PROSITE" id="PS51257">
    <property type="entry name" value="PROKAR_LIPOPROTEIN"/>
    <property type="match status" value="1"/>
</dbReference>
<evidence type="ECO:0000256" key="2">
    <source>
        <dbReference type="ARBA" id="ARBA00022525"/>
    </source>
</evidence>
<evidence type="ECO:0000313" key="9">
    <source>
        <dbReference type="Proteomes" id="UP000000305"/>
    </source>
</evidence>
<reference evidence="8 9" key="1">
    <citation type="journal article" date="2011" name="Science">
        <title>The ecoresponsive genome of Daphnia pulex.</title>
        <authorList>
            <person name="Colbourne J.K."/>
            <person name="Pfrender M.E."/>
            <person name="Gilbert D."/>
            <person name="Thomas W.K."/>
            <person name="Tucker A."/>
            <person name="Oakley T.H."/>
            <person name="Tokishita S."/>
            <person name="Aerts A."/>
            <person name="Arnold G.J."/>
            <person name="Basu M.K."/>
            <person name="Bauer D.J."/>
            <person name="Caceres C.E."/>
            <person name="Carmel L."/>
            <person name="Casola C."/>
            <person name="Choi J.H."/>
            <person name="Detter J.C."/>
            <person name="Dong Q."/>
            <person name="Dusheyko S."/>
            <person name="Eads B.D."/>
            <person name="Frohlich T."/>
            <person name="Geiler-Samerotte K.A."/>
            <person name="Gerlach D."/>
            <person name="Hatcher P."/>
            <person name="Jogdeo S."/>
            <person name="Krijgsveld J."/>
            <person name="Kriventseva E.V."/>
            <person name="Kultz D."/>
            <person name="Laforsch C."/>
            <person name="Lindquist E."/>
            <person name="Lopez J."/>
            <person name="Manak J.R."/>
            <person name="Muller J."/>
            <person name="Pangilinan J."/>
            <person name="Patwardhan R.P."/>
            <person name="Pitluck S."/>
            <person name="Pritham E.J."/>
            <person name="Rechtsteiner A."/>
            <person name="Rho M."/>
            <person name="Rogozin I.B."/>
            <person name="Sakarya O."/>
            <person name="Salamov A."/>
            <person name="Schaack S."/>
            <person name="Shapiro H."/>
            <person name="Shiga Y."/>
            <person name="Skalitzky C."/>
            <person name="Smith Z."/>
            <person name="Souvorov A."/>
            <person name="Sung W."/>
            <person name="Tang Z."/>
            <person name="Tsuchiya D."/>
            <person name="Tu H."/>
            <person name="Vos H."/>
            <person name="Wang M."/>
            <person name="Wolf Y.I."/>
            <person name="Yamagata H."/>
            <person name="Yamada T."/>
            <person name="Ye Y."/>
            <person name="Shaw J.R."/>
            <person name="Andrews J."/>
            <person name="Crease T.J."/>
            <person name="Tang H."/>
            <person name="Lucas S.M."/>
            <person name="Robertson H.M."/>
            <person name="Bork P."/>
            <person name="Koonin E.V."/>
            <person name="Zdobnov E.M."/>
            <person name="Grigoriev I.V."/>
            <person name="Lynch M."/>
            <person name="Boore J.L."/>
        </authorList>
    </citation>
    <scope>NUCLEOTIDE SEQUENCE [LARGE SCALE GENOMIC DNA]</scope>
</reference>
<dbReference type="GO" id="GO:0005201">
    <property type="term" value="F:extracellular matrix structural constituent"/>
    <property type="evidence" value="ECO:0007669"/>
    <property type="project" value="InterPro"/>
</dbReference>
<dbReference type="InParanoid" id="E9GLC5"/>
<dbReference type="SUPFAM" id="SSF49842">
    <property type="entry name" value="TNF-like"/>
    <property type="match status" value="1"/>
</dbReference>
<dbReference type="AlphaFoldDB" id="E9GLC5"/>
<name>E9GLC5_DAPPU</name>
<evidence type="ECO:0000256" key="3">
    <source>
        <dbReference type="ARBA" id="ARBA00022729"/>
    </source>
</evidence>
<feature type="chain" id="PRO_5003241315" evidence="6">
    <location>
        <begin position="27"/>
        <end position="521"/>
    </location>
</feature>
<dbReference type="GO" id="GO:0005615">
    <property type="term" value="C:extracellular space"/>
    <property type="evidence" value="ECO:0000318"/>
    <property type="project" value="GO_Central"/>
</dbReference>
<feature type="signal peptide" evidence="6">
    <location>
        <begin position="1"/>
        <end position="26"/>
    </location>
</feature>
<evidence type="ECO:0000256" key="6">
    <source>
        <dbReference type="SAM" id="SignalP"/>
    </source>
</evidence>
<dbReference type="PhylomeDB" id="E9GLC5"/>
<feature type="coiled-coil region" evidence="5">
    <location>
        <begin position="54"/>
        <end position="109"/>
    </location>
</feature>
<keyword evidence="4" id="KW-0176">Collagen</keyword>
<dbReference type="InterPro" id="IPR036056">
    <property type="entry name" value="Fibrinogen-like_C"/>
</dbReference>
<protein>
    <submittedName>
        <fullName evidence="8">Contactin associated protein-like protein 1</fullName>
    </submittedName>
</protein>
<dbReference type="PROSITE" id="PS50871">
    <property type="entry name" value="C1Q"/>
    <property type="match status" value="1"/>
</dbReference>
<accession>E9GLC5</accession>
<dbReference type="Pfam" id="PF01410">
    <property type="entry name" value="COLFI"/>
    <property type="match status" value="1"/>
</dbReference>
<dbReference type="InterPro" id="IPR050822">
    <property type="entry name" value="Cerebellin_Synaptic_Org"/>
</dbReference>
<dbReference type="PANTHER" id="PTHR22923">
    <property type="entry name" value="CEREBELLIN-RELATED"/>
    <property type="match status" value="1"/>
</dbReference>
<dbReference type="EMBL" id="GL732551">
    <property type="protein sequence ID" value="EFX79487.1"/>
    <property type="molecule type" value="Genomic_DNA"/>
</dbReference>
<evidence type="ECO:0000256" key="4">
    <source>
        <dbReference type="ARBA" id="ARBA00023119"/>
    </source>
</evidence>
<dbReference type="Gene3D" id="2.60.120.40">
    <property type="match status" value="1"/>
</dbReference>
<dbReference type="NCBIfam" id="NF040941">
    <property type="entry name" value="GGGWT_bact"/>
    <property type="match status" value="1"/>
</dbReference>
<keyword evidence="2" id="KW-0964">Secreted</keyword>
<sequence length="521" mass="57894">MARFSIRGHALLILLILGCWITFSSGAVPLSLEDKLHELEMRLKTNANEQDKINILLVNKVNELEEKVKQLETQLEQHNEIKQDLKLKVAQLEAKHVQLEYKVRKQETAITSGGKSGIPKTCQELHDTDPSLPSGMYSIDPDGDGVGNSPIYVYCSMTSGSTVILHDSESSVNVGHCTDPGCYSRSINYNASMGQIRALVKLSAECHQSIKYECNYAPFEFGNTVYAWWNDRNGNPQYFWAGNNMDGTHTCQCGIRGNCADNSLKCNCDTAAPVQLVDDGVITDKNVLPITSLNFGRTQLETSSGVHTLGRFECSGTVPDFVFPTSCEDLWLIGHTLNGLYFVMGSTMMESVYCDFTKLPDDAGFQKWIGYADVKSAPVHFYVQRNSSFTAGAIPIPFDLERLNVGNAFNLTSGIFTAPRSGTYFFSFMGSARFPSSPSVWLGVGIYWNDRQSGMAWVEDVNTPSRRITTLSLQSTLNLKKGDQIWLKVSDMSGDLPLFDDDHHHTHFTGFMLQEEIIASL</sequence>
<keyword evidence="9" id="KW-1185">Reference proteome</keyword>
<dbReference type="HOGENOM" id="CLU_029491_0_0_1"/>
<dbReference type="Pfam" id="PF00386">
    <property type="entry name" value="C1q"/>
    <property type="match status" value="1"/>
</dbReference>
<evidence type="ECO:0000259" key="7">
    <source>
        <dbReference type="PROSITE" id="PS50871"/>
    </source>
</evidence>
<evidence type="ECO:0000256" key="5">
    <source>
        <dbReference type="SAM" id="Coils"/>
    </source>
</evidence>
<dbReference type="KEGG" id="dpx:DAPPUDRAFT_224995"/>
<dbReference type="eggNOG" id="KOG3516">
    <property type="taxonomic scope" value="Eukaryota"/>
</dbReference>
<dbReference type="InterPro" id="IPR001073">
    <property type="entry name" value="C1q_dom"/>
</dbReference>
<organism evidence="8 9">
    <name type="scientific">Daphnia pulex</name>
    <name type="common">Water flea</name>
    <dbReference type="NCBI Taxonomy" id="6669"/>
    <lineage>
        <taxon>Eukaryota</taxon>
        <taxon>Metazoa</taxon>
        <taxon>Ecdysozoa</taxon>
        <taxon>Arthropoda</taxon>
        <taxon>Crustacea</taxon>
        <taxon>Branchiopoda</taxon>
        <taxon>Diplostraca</taxon>
        <taxon>Cladocera</taxon>
        <taxon>Anomopoda</taxon>
        <taxon>Daphniidae</taxon>
        <taxon>Daphnia</taxon>
    </lineage>
</organism>
<feature type="domain" description="C1q" evidence="7">
    <location>
        <begin position="374"/>
        <end position="519"/>
    </location>
</feature>
<dbReference type="Gene3D" id="2.60.120.1000">
    <property type="match status" value="1"/>
</dbReference>
<dbReference type="SUPFAM" id="SSF56496">
    <property type="entry name" value="Fibrinogen C-terminal domain-like"/>
    <property type="match status" value="1"/>
</dbReference>
<gene>
    <name evidence="8" type="ORF">DAPPUDRAFT_224995</name>
</gene>
<dbReference type="GO" id="GO:0005581">
    <property type="term" value="C:collagen trimer"/>
    <property type="evidence" value="ECO:0007669"/>
    <property type="project" value="UniProtKB-KW"/>
</dbReference>
<keyword evidence="3 6" id="KW-0732">Signal</keyword>
<evidence type="ECO:0000256" key="1">
    <source>
        <dbReference type="ARBA" id="ARBA00004613"/>
    </source>
</evidence>
<dbReference type="InterPro" id="IPR008983">
    <property type="entry name" value="Tumour_necrosis_fac-like_dom"/>
</dbReference>